<keyword evidence="3" id="KW-1185">Reference proteome</keyword>
<evidence type="ECO:0000256" key="1">
    <source>
        <dbReference type="SAM" id="MobiDB-lite"/>
    </source>
</evidence>
<name>A0A9P9J9W9_9HYPO</name>
<evidence type="ECO:0000313" key="3">
    <source>
        <dbReference type="Proteomes" id="UP000738349"/>
    </source>
</evidence>
<feature type="compositionally biased region" description="Polar residues" evidence="1">
    <location>
        <begin position="140"/>
        <end position="149"/>
    </location>
</feature>
<reference evidence="2" key="1">
    <citation type="journal article" date="2021" name="Nat. Commun.">
        <title>Genetic determinants of endophytism in the Arabidopsis root mycobiome.</title>
        <authorList>
            <person name="Mesny F."/>
            <person name="Miyauchi S."/>
            <person name="Thiergart T."/>
            <person name="Pickel B."/>
            <person name="Atanasova L."/>
            <person name="Karlsson M."/>
            <person name="Huettel B."/>
            <person name="Barry K.W."/>
            <person name="Haridas S."/>
            <person name="Chen C."/>
            <person name="Bauer D."/>
            <person name="Andreopoulos W."/>
            <person name="Pangilinan J."/>
            <person name="LaButti K."/>
            <person name="Riley R."/>
            <person name="Lipzen A."/>
            <person name="Clum A."/>
            <person name="Drula E."/>
            <person name="Henrissat B."/>
            <person name="Kohler A."/>
            <person name="Grigoriev I.V."/>
            <person name="Martin F.M."/>
            <person name="Hacquard S."/>
        </authorList>
    </citation>
    <scope>NUCLEOTIDE SEQUENCE</scope>
    <source>
        <strain evidence="2">MPI-CAGE-AT-0147</strain>
    </source>
</reference>
<dbReference type="Proteomes" id="UP000738349">
    <property type="component" value="Unassembled WGS sequence"/>
</dbReference>
<feature type="region of interest" description="Disordered" evidence="1">
    <location>
        <begin position="134"/>
        <end position="183"/>
    </location>
</feature>
<dbReference type="AlphaFoldDB" id="A0A9P9J9W9"/>
<dbReference type="EMBL" id="JAGMUV010000007">
    <property type="protein sequence ID" value="KAH7148580.1"/>
    <property type="molecule type" value="Genomic_DNA"/>
</dbReference>
<accession>A0A9P9J9W9</accession>
<proteinExistence type="predicted"/>
<feature type="compositionally biased region" description="Low complexity" evidence="1">
    <location>
        <begin position="153"/>
        <end position="183"/>
    </location>
</feature>
<gene>
    <name evidence="2" type="ORF">EDB81DRAFT_467464</name>
</gene>
<evidence type="ECO:0000313" key="2">
    <source>
        <dbReference type="EMBL" id="KAH7148580.1"/>
    </source>
</evidence>
<organism evidence="2 3">
    <name type="scientific">Dactylonectria macrodidyma</name>
    <dbReference type="NCBI Taxonomy" id="307937"/>
    <lineage>
        <taxon>Eukaryota</taxon>
        <taxon>Fungi</taxon>
        <taxon>Dikarya</taxon>
        <taxon>Ascomycota</taxon>
        <taxon>Pezizomycotina</taxon>
        <taxon>Sordariomycetes</taxon>
        <taxon>Hypocreomycetidae</taxon>
        <taxon>Hypocreales</taxon>
        <taxon>Nectriaceae</taxon>
        <taxon>Dactylonectria</taxon>
    </lineage>
</organism>
<protein>
    <submittedName>
        <fullName evidence="2">Uncharacterized protein</fullName>
    </submittedName>
</protein>
<comment type="caution">
    <text evidence="2">The sequence shown here is derived from an EMBL/GenBank/DDBJ whole genome shotgun (WGS) entry which is preliminary data.</text>
</comment>
<sequence>MPRNLSLSPFIYLVYLPSHTVCGQSKKYIRVRSSVAVPLSDLALPIPGRHNSVPTSHNPYPAPRPTAVPFALRGHLRRRQPVHVSCRIHSLSLEHRILESTLPQKQARFAPRPEAALALACQLARYLPKAPTWPRAPSLQRPSPSNLASTIPGRIGRTGRTGQTGLTKRPQYVSPSSPTTPTVVPWKSPEIPWTSPVGSCVSRLACVPARLLVSWPWRRKWLLIALNLGVAPSASFNLPLGIPSSSLFPTTRSGCLHSPILSLPFFIFHLHFLTHHVHHRRLDGHPARPASYR</sequence>